<proteinExistence type="inferred from homology"/>
<dbReference type="InterPro" id="IPR043129">
    <property type="entry name" value="ATPase_NBD"/>
</dbReference>
<dbReference type="Gene3D" id="3.90.640.10">
    <property type="entry name" value="Actin, Chain A, domain 4"/>
    <property type="match status" value="1"/>
</dbReference>
<reference evidence="2" key="1">
    <citation type="submission" date="2022-10" db="EMBL/GenBank/DDBJ databases">
        <title>Novel sulphate-reducing endosymbionts in the free-living metamonad Anaeramoeba.</title>
        <authorList>
            <person name="Jerlstrom-Hultqvist J."/>
            <person name="Cepicka I."/>
            <person name="Gallot-Lavallee L."/>
            <person name="Salas-Leiva D."/>
            <person name="Curtis B.A."/>
            <person name="Zahonova K."/>
            <person name="Pipaliya S."/>
            <person name="Dacks J."/>
            <person name="Roger A.J."/>
        </authorList>
    </citation>
    <scope>NUCLEOTIDE SEQUENCE</scope>
    <source>
        <strain evidence="2">BMAN</strain>
    </source>
</reference>
<dbReference type="PANTHER" id="PTHR11937">
    <property type="entry name" value="ACTIN"/>
    <property type="match status" value="1"/>
</dbReference>
<comment type="similarity">
    <text evidence="1">Belongs to the actin family.</text>
</comment>
<dbReference type="Gene3D" id="3.30.420.40">
    <property type="match status" value="2"/>
</dbReference>
<name>A0A9Q0LDA8_ANAIG</name>
<comment type="caution">
    <text evidence="2">The sequence shown here is derived from an EMBL/GenBank/DDBJ whole genome shotgun (WGS) entry which is preliminary data.</text>
</comment>
<protein>
    <submittedName>
        <fullName evidence="2">Actin-5c-related</fullName>
    </submittedName>
</protein>
<organism evidence="2 3">
    <name type="scientific">Anaeramoeba ignava</name>
    <name type="common">Anaerobic marine amoeba</name>
    <dbReference type="NCBI Taxonomy" id="1746090"/>
    <lineage>
        <taxon>Eukaryota</taxon>
        <taxon>Metamonada</taxon>
        <taxon>Anaeramoebidae</taxon>
        <taxon>Anaeramoeba</taxon>
    </lineage>
</organism>
<dbReference type="OrthoDB" id="74201at2759"/>
<accession>A0A9Q0LDA8</accession>
<sequence length="414" mass="46108">MDNILVVDFGSYRVKAGFSSQDEPILMAPSMVGTYQFPNALTGKMNKDTKVIGRSIEDQLPLIQLDYPLKSTEDETVGIQWEFYEDIWNYLLNGFDIDISSEIVFNAKIHGLPMKSEMKIMELLFEKFGILGYGCALQTIGLMISTGKFSGTAVDIGHSSTRIIPFFKGTILEPSVATINIGGKHLTEYLGRVLIEDGKFFQTQDGMFVVNQMKEKCAFANPLVGVSDLRQFVTNFHKNQNDNENISIDDNIDSFLDQQSIADTIETLDGLDPYDFDMPDGGKTRLDAHRYQCVEPLFQPNIAGVYQQGIHSAIIKSIKSSDLNVRKELYGGIMMYGSTSSIPFLQDRMLAELQKIADPGVKISFVPNIKKDYAVWQGLANLASNAQTSSIVLKTDFEEDGAESLKSKIINSML</sequence>
<evidence type="ECO:0000313" key="3">
    <source>
        <dbReference type="Proteomes" id="UP001149090"/>
    </source>
</evidence>
<dbReference type="SMART" id="SM00268">
    <property type="entry name" value="ACTIN"/>
    <property type="match status" value="1"/>
</dbReference>
<dbReference type="EMBL" id="JAPDFW010000103">
    <property type="protein sequence ID" value="KAJ5069780.1"/>
    <property type="molecule type" value="Genomic_DNA"/>
</dbReference>
<dbReference type="Pfam" id="PF00022">
    <property type="entry name" value="Actin"/>
    <property type="match status" value="1"/>
</dbReference>
<dbReference type="AlphaFoldDB" id="A0A9Q0LDA8"/>
<evidence type="ECO:0000256" key="1">
    <source>
        <dbReference type="RuleBase" id="RU000487"/>
    </source>
</evidence>
<dbReference type="Proteomes" id="UP001149090">
    <property type="component" value="Unassembled WGS sequence"/>
</dbReference>
<gene>
    <name evidence="2" type="ORF">M0811_02358</name>
</gene>
<dbReference type="InterPro" id="IPR004000">
    <property type="entry name" value="Actin"/>
</dbReference>
<evidence type="ECO:0000313" key="2">
    <source>
        <dbReference type="EMBL" id="KAJ5069780.1"/>
    </source>
</evidence>
<keyword evidence="3" id="KW-1185">Reference proteome</keyword>
<dbReference type="SUPFAM" id="SSF53067">
    <property type="entry name" value="Actin-like ATPase domain"/>
    <property type="match status" value="2"/>
</dbReference>